<evidence type="ECO:0000256" key="5">
    <source>
        <dbReference type="ARBA" id="ARBA00023159"/>
    </source>
</evidence>
<keyword evidence="12" id="KW-1185">Reference proteome</keyword>
<dbReference type="Proteomes" id="UP001153076">
    <property type="component" value="Unassembled WGS sequence"/>
</dbReference>
<comment type="similarity">
    <text evidence="8">Belongs to the AP2/ERF transcription factor family. ERF subfamily.</text>
</comment>
<keyword evidence="5" id="KW-0010">Activator</keyword>
<evidence type="ECO:0000256" key="1">
    <source>
        <dbReference type="ARBA" id="ARBA00004123"/>
    </source>
</evidence>
<dbReference type="Gene3D" id="3.30.730.10">
    <property type="entry name" value="AP2/ERF domain"/>
    <property type="match status" value="1"/>
</dbReference>
<keyword evidence="2" id="KW-0936">Ethylene signaling pathway</keyword>
<dbReference type="PANTHER" id="PTHR31657">
    <property type="entry name" value="ETHYLENE-RESPONSIVE TRANSCRIPTION FACTOR ERF061"/>
    <property type="match status" value="1"/>
</dbReference>
<comment type="subcellular location">
    <subcellularLocation>
        <location evidence="1">Nucleus</location>
    </subcellularLocation>
</comment>
<comment type="caution">
    <text evidence="11">The sequence shown here is derived from an EMBL/GenBank/DDBJ whole genome shotgun (WGS) entry which is preliminary data.</text>
</comment>
<keyword evidence="6" id="KW-0804">Transcription</keyword>
<dbReference type="GO" id="GO:0005634">
    <property type="term" value="C:nucleus"/>
    <property type="evidence" value="ECO:0007669"/>
    <property type="project" value="UniProtKB-SubCell"/>
</dbReference>
<dbReference type="CDD" id="cd00018">
    <property type="entry name" value="AP2"/>
    <property type="match status" value="1"/>
</dbReference>
<dbReference type="OrthoDB" id="663856at2759"/>
<feature type="region of interest" description="Disordered" evidence="9">
    <location>
        <begin position="204"/>
        <end position="238"/>
    </location>
</feature>
<name>A0A9Q1JP98_9CARY</name>
<dbReference type="FunFam" id="3.30.730.10:FF:000001">
    <property type="entry name" value="Ethylene-responsive transcription factor 2"/>
    <property type="match status" value="1"/>
</dbReference>
<dbReference type="InterPro" id="IPR051758">
    <property type="entry name" value="ERF/AP2-like"/>
</dbReference>
<dbReference type="PRINTS" id="PR00367">
    <property type="entry name" value="ETHRSPELEMNT"/>
</dbReference>
<evidence type="ECO:0000256" key="2">
    <source>
        <dbReference type="ARBA" id="ARBA00022745"/>
    </source>
</evidence>
<evidence type="ECO:0000256" key="8">
    <source>
        <dbReference type="ARBA" id="ARBA00024343"/>
    </source>
</evidence>
<protein>
    <recommendedName>
        <fullName evidence="10">AP2/ERF domain-containing protein</fullName>
    </recommendedName>
</protein>
<dbReference type="InterPro" id="IPR036955">
    <property type="entry name" value="AP2/ERF_dom_sf"/>
</dbReference>
<dbReference type="AlphaFoldDB" id="A0A9Q1JP98"/>
<feature type="compositionally biased region" description="Polar residues" evidence="9">
    <location>
        <begin position="204"/>
        <end position="219"/>
    </location>
</feature>
<evidence type="ECO:0000313" key="11">
    <source>
        <dbReference type="EMBL" id="KAJ8428450.1"/>
    </source>
</evidence>
<evidence type="ECO:0000259" key="10">
    <source>
        <dbReference type="PROSITE" id="PS51032"/>
    </source>
</evidence>
<proteinExistence type="inferred from homology"/>
<dbReference type="PROSITE" id="PS51032">
    <property type="entry name" value="AP2_ERF"/>
    <property type="match status" value="1"/>
</dbReference>
<evidence type="ECO:0000256" key="7">
    <source>
        <dbReference type="ARBA" id="ARBA00023242"/>
    </source>
</evidence>
<reference evidence="11" key="1">
    <citation type="submission" date="2022-04" db="EMBL/GenBank/DDBJ databases">
        <title>Carnegiea gigantea Genome sequencing and assembly v2.</title>
        <authorList>
            <person name="Copetti D."/>
            <person name="Sanderson M.J."/>
            <person name="Burquez A."/>
            <person name="Wojciechowski M.F."/>
        </authorList>
    </citation>
    <scope>NUCLEOTIDE SEQUENCE</scope>
    <source>
        <strain evidence="11">SGP5-SGP5p</strain>
        <tissue evidence="11">Aerial part</tissue>
    </source>
</reference>
<keyword evidence="3" id="KW-0805">Transcription regulation</keyword>
<dbReference type="SUPFAM" id="SSF54171">
    <property type="entry name" value="DNA-binding domain"/>
    <property type="match status" value="1"/>
</dbReference>
<keyword evidence="4" id="KW-0238">DNA-binding</keyword>
<dbReference type="PANTHER" id="PTHR31657:SF78">
    <property type="entry name" value="ETHYLENE-RESPONSIVE TRANSCRIPTION FACTOR ERF060"/>
    <property type="match status" value="1"/>
</dbReference>
<dbReference type="EMBL" id="JAKOGI010001004">
    <property type="protein sequence ID" value="KAJ8428450.1"/>
    <property type="molecule type" value="Genomic_DNA"/>
</dbReference>
<evidence type="ECO:0000256" key="6">
    <source>
        <dbReference type="ARBA" id="ARBA00023163"/>
    </source>
</evidence>
<gene>
    <name evidence="11" type="ORF">Cgig2_024111</name>
</gene>
<dbReference type="GO" id="GO:0000976">
    <property type="term" value="F:transcription cis-regulatory region binding"/>
    <property type="evidence" value="ECO:0007669"/>
    <property type="project" value="UniProtKB-ARBA"/>
</dbReference>
<evidence type="ECO:0000256" key="4">
    <source>
        <dbReference type="ARBA" id="ARBA00023125"/>
    </source>
</evidence>
<dbReference type="GO" id="GO:0003700">
    <property type="term" value="F:DNA-binding transcription factor activity"/>
    <property type="evidence" value="ECO:0007669"/>
    <property type="project" value="InterPro"/>
</dbReference>
<dbReference type="InterPro" id="IPR016177">
    <property type="entry name" value="DNA-bd_dom_sf"/>
</dbReference>
<organism evidence="11 12">
    <name type="scientific">Carnegiea gigantea</name>
    <dbReference type="NCBI Taxonomy" id="171969"/>
    <lineage>
        <taxon>Eukaryota</taxon>
        <taxon>Viridiplantae</taxon>
        <taxon>Streptophyta</taxon>
        <taxon>Embryophyta</taxon>
        <taxon>Tracheophyta</taxon>
        <taxon>Spermatophyta</taxon>
        <taxon>Magnoliopsida</taxon>
        <taxon>eudicotyledons</taxon>
        <taxon>Gunneridae</taxon>
        <taxon>Pentapetalae</taxon>
        <taxon>Caryophyllales</taxon>
        <taxon>Cactineae</taxon>
        <taxon>Cactaceae</taxon>
        <taxon>Cactoideae</taxon>
        <taxon>Echinocereeae</taxon>
        <taxon>Carnegiea</taxon>
    </lineage>
</organism>
<dbReference type="SMART" id="SM00380">
    <property type="entry name" value="AP2"/>
    <property type="match status" value="1"/>
</dbReference>
<evidence type="ECO:0000313" key="12">
    <source>
        <dbReference type="Proteomes" id="UP001153076"/>
    </source>
</evidence>
<accession>A0A9Q1JP98</accession>
<dbReference type="Pfam" id="PF00847">
    <property type="entry name" value="AP2"/>
    <property type="match status" value="1"/>
</dbReference>
<feature type="domain" description="AP2/ERF" evidence="10">
    <location>
        <begin position="106"/>
        <end position="163"/>
    </location>
</feature>
<evidence type="ECO:0000256" key="9">
    <source>
        <dbReference type="SAM" id="MobiDB-lite"/>
    </source>
</evidence>
<sequence length="281" mass="31354">MATTLDTYSLSRGRHAVSEPISTHSASSFPPYSSYPTPVASETSFDEIGINLPSPSRLVLQLQLQQQHAASSSPNNSRRLYQKYNLLSLKPALMKQLGSSDMVSKLYRGVRQRHWGKWVAEIRLPKNRSRLWLGTFDTAEEAALAYDKASYKLRGESAHLNFPNLRHHGAYVIGAFGHYKPLRSSANAKLEAICQSLEISTQKQGKTGETHINSSTPTQSESPASSDESSSPSSLTSDESSITFFDSMERDEFEHRLSLPLKIYYQECPIMWGSTIALSKY</sequence>
<dbReference type="GO" id="GO:0009873">
    <property type="term" value="P:ethylene-activated signaling pathway"/>
    <property type="evidence" value="ECO:0007669"/>
    <property type="project" value="UniProtKB-KW"/>
</dbReference>
<dbReference type="InterPro" id="IPR001471">
    <property type="entry name" value="AP2/ERF_dom"/>
</dbReference>
<evidence type="ECO:0000256" key="3">
    <source>
        <dbReference type="ARBA" id="ARBA00023015"/>
    </source>
</evidence>
<keyword evidence="7" id="KW-0539">Nucleus</keyword>
<feature type="compositionally biased region" description="Low complexity" evidence="9">
    <location>
        <begin position="220"/>
        <end position="238"/>
    </location>
</feature>